<dbReference type="InterPro" id="IPR020904">
    <property type="entry name" value="Sc_DH/Rdtase_CS"/>
</dbReference>
<evidence type="ECO:0000256" key="1">
    <source>
        <dbReference type="ARBA" id="ARBA00006484"/>
    </source>
</evidence>
<feature type="domain" description="Ketoreductase" evidence="4">
    <location>
        <begin position="11"/>
        <end position="190"/>
    </location>
</feature>
<evidence type="ECO:0000313" key="6">
    <source>
        <dbReference type="Proteomes" id="UP000319210"/>
    </source>
</evidence>
<gene>
    <name evidence="5" type="primary">fabG_5</name>
    <name evidence="5" type="ORF">SCA03_56460</name>
</gene>
<keyword evidence="6" id="KW-1185">Reference proteome</keyword>
<dbReference type="GO" id="GO:0016491">
    <property type="term" value="F:oxidoreductase activity"/>
    <property type="evidence" value="ECO:0007669"/>
    <property type="project" value="UniProtKB-KW"/>
</dbReference>
<evidence type="ECO:0000256" key="2">
    <source>
        <dbReference type="ARBA" id="ARBA00023002"/>
    </source>
</evidence>
<dbReference type="PRINTS" id="PR00080">
    <property type="entry name" value="SDRFAMILY"/>
</dbReference>
<comment type="caution">
    <text evidence="5">The sequence shown here is derived from an EMBL/GenBank/DDBJ whole genome shotgun (WGS) entry which is preliminary data.</text>
</comment>
<dbReference type="InterPro" id="IPR002347">
    <property type="entry name" value="SDR_fam"/>
</dbReference>
<dbReference type="RefSeq" id="WP_030890807.1">
    <property type="nucleotide sequence ID" value="NZ_BJMM01000042.1"/>
</dbReference>
<feature type="region of interest" description="Disordered" evidence="3">
    <location>
        <begin position="185"/>
        <end position="204"/>
    </location>
</feature>
<keyword evidence="2" id="KW-0560">Oxidoreductase</keyword>
<organism evidence="5 6">
    <name type="scientific">Streptomyces cacaoi</name>
    <dbReference type="NCBI Taxonomy" id="1898"/>
    <lineage>
        <taxon>Bacteria</taxon>
        <taxon>Bacillati</taxon>
        <taxon>Actinomycetota</taxon>
        <taxon>Actinomycetes</taxon>
        <taxon>Kitasatosporales</taxon>
        <taxon>Streptomycetaceae</taxon>
        <taxon>Streptomyces</taxon>
    </lineage>
</organism>
<evidence type="ECO:0000256" key="3">
    <source>
        <dbReference type="SAM" id="MobiDB-lite"/>
    </source>
</evidence>
<dbReference type="PANTHER" id="PTHR43639">
    <property type="entry name" value="OXIDOREDUCTASE, SHORT-CHAIN DEHYDROGENASE/REDUCTASE FAMILY (AFU_ORTHOLOGUE AFUA_5G02870)"/>
    <property type="match status" value="1"/>
</dbReference>
<name>A0A4Y3R611_STRCI</name>
<reference evidence="5 6" key="1">
    <citation type="submission" date="2019-06" db="EMBL/GenBank/DDBJ databases">
        <title>Whole genome shotgun sequence of Streptomyces cacaoi subsp. cacaoi NBRC 12748.</title>
        <authorList>
            <person name="Hosoyama A."/>
            <person name="Uohara A."/>
            <person name="Ohji S."/>
            <person name="Ichikawa N."/>
        </authorList>
    </citation>
    <scope>NUCLEOTIDE SEQUENCE [LARGE SCALE GENOMIC DNA]</scope>
    <source>
        <strain evidence="5 6">NBRC 12748</strain>
    </source>
</reference>
<evidence type="ECO:0000313" key="5">
    <source>
        <dbReference type="EMBL" id="GEB53095.1"/>
    </source>
</evidence>
<dbReference type="Gene3D" id="3.40.50.720">
    <property type="entry name" value="NAD(P)-binding Rossmann-like Domain"/>
    <property type="match status" value="1"/>
</dbReference>
<dbReference type="Proteomes" id="UP000319210">
    <property type="component" value="Unassembled WGS sequence"/>
</dbReference>
<dbReference type="InterPro" id="IPR036291">
    <property type="entry name" value="NAD(P)-bd_dom_sf"/>
</dbReference>
<dbReference type="SUPFAM" id="SSF51735">
    <property type="entry name" value="NAD(P)-binding Rossmann-fold domains"/>
    <property type="match status" value="1"/>
</dbReference>
<evidence type="ECO:0000259" key="4">
    <source>
        <dbReference type="SMART" id="SM00822"/>
    </source>
</evidence>
<dbReference type="SMART" id="SM00822">
    <property type="entry name" value="PKS_KR"/>
    <property type="match status" value="1"/>
</dbReference>
<dbReference type="FunFam" id="3.40.50.720:FF:000084">
    <property type="entry name" value="Short-chain dehydrogenase reductase"/>
    <property type="match status" value="1"/>
</dbReference>
<dbReference type="OrthoDB" id="154414at2"/>
<dbReference type="Pfam" id="PF13561">
    <property type="entry name" value="adh_short_C2"/>
    <property type="match status" value="1"/>
</dbReference>
<dbReference type="InterPro" id="IPR057326">
    <property type="entry name" value="KR_dom"/>
</dbReference>
<sequence>MTRTPLPLDGKAALVTGGSRGIGAAVARRLAADGADVALTYAASRSRAEEVAEDIRALGRRALTIRADSADAHDPVTAVDRAAAEFGRLDILVNNAGIFPSGPLEEVTVEEIDRTLAIHVRAALLGTKAAVRHMTAGGRVISIGSNLADHATMPGITLYSASKAALNGLTRGLARDLGPRGITANLVHPGSTDTEMNPADGGEGADFQRSLTALGRYGTADGIAHTVAHLASPDAGNITGTSVLVDAGTNA</sequence>
<comment type="similarity">
    <text evidence="1">Belongs to the short-chain dehydrogenases/reductases (SDR) family.</text>
</comment>
<dbReference type="PRINTS" id="PR00081">
    <property type="entry name" value="GDHRDH"/>
</dbReference>
<dbReference type="PROSITE" id="PS00061">
    <property type="entry name" value="ADH_SHORT"/>
    <property type="match status" value="1"/>
</dbReference>
<dbReference type="PANTHER" id="PTHR43639:SF1">
    <property type="entry name" value="SHORT-CHAIN DEHYDROGENASE_REDUCTASE FAMILY PROTEIN"/>
    <property type="match status" value="1"/>
</dbReference>
<proteinExistence type="inferred from homology"/>
<protein>
    <submittedName>
        <fullName evidence="5">3-oxoacyl-ACP reductase</fullName>
    </submittedName>
</protein>
<dbReference type="EMBL" id="BJMM01000042">
    <property type="protein sequence ID" value="GEB53095.1"/>
    <property type="molecule type" value="Genomic_DNA"/>
</dbReference>
<accession>A0A4Y3R611</accession>
<dbReference type="AlphaFoldDB" id="A0A4Y3R611"/>